<keyword evidence="1" id="KW-0596">Phosphopantetheine</keyword>
<name>A0A7W3LRR7_ACTNM</name>
<dbReference type="InterPro" id="IPR036291">
    <property type="entry name" value="NAD(P)-bd_dom_sf"/>
</dbReference>
<dbReference type="Gene3D" id="1.10.1200.10">
    <property type="entry name" value="ACP-like"/>
    <property type="match status" value="1"/>
</dbReference>
<dbReference type="PROSITE" id="PS50075">
    <property type="entry name" value="CARRIER"/>
    <property type="match status" value="1"/>
</dbReference>
<dbReference type="InterPro" id="IPR036736">
    <property type="entry name" value="ACP-like_sf"/>
</dbReference>
<dbReference type="SUPFAM" id="SSF47336">
    <property type="entry name" value="ACP-like"/>
    <property type="match status" value="1"/>
</dbReference>
<evidence type="ECO:0000313" key="5">
    <source>
        <dbReference type="EMBL" id="MBA8952995.1"/>
    </source>
</evidence>
<evidence type="ECO:0000259" key="4">
    <source>
        <dbReference type="PROSITE" id="PS50075"/>
    </source>
</evidence>
<dbReference type="SMART" id="SM00823">
    <property type="entry name" value="PKS_PP"/>
    <property type="match status" value="1"/>
</dbReference>
<evidence type="ECO:0000313" key="6">
    <source>
        <dbReference type="Proteomes" id="UP000572680"/>
    </source>
</evidence>
<dbReference type="Pfam" id="PF07993">
    <property type="entry name" value="NAD_binding_4"/>
    <property type="match status" value="1"/>
</dbReference>
<accession>A0A7W3LRR7</accession>
<dbReference type="NCBIfam" id="TIGR01746">
    <property type="entry name" value="Thioester-redct"/>
    <property type="match status" value="1"/>
</dbReference>
<feature type="domain" description="Carrier" evidence="4">
    <location>
        <begin position="60"/>
        <end position="136"/>
    </location>
</feature>
<dbReference type="InterPro" id="IPR020806">
    <property type="entry name" value="PKS_PP-bd"/>
</dbReference>
<keyword evidence="6" id="KW-1185">Reference proteome</keyword>
<dbReference type="GO" id="GO:0031177">
    <property type="term" value="F:phosphopantetheine binding"/>
    <property type="evidence" value="ECO:0007669"/>
    <property type="project" value="InterPro"/>
</dbReference>
<dbReference type="PANTHER" id="PTHR44845">
    <property type="entry name" value="CARRIER DOMAIN-CONTAINING PROTEIN"/>
    <property type="match status" value="1"/>
</dbReference>
<dbReference type="Proteomes" id="UP000572680">
    <property type="component" value="Unassembled WGS sequence"/>
</dbReference>
<dbReference type="InterPro" id="IPR010080">
    <property type="entry name" value="Thioester_reductase-like_dom"/>
</dbReference>
<dbReference type="Pfam" id="PF00550">
    <property type="entry name" value="PP-binding"/>
    <property type="match status" value="1"/>
</dbReference>
<dbReference type="InterPro" id="IPR013120">
    <property type="entry name" value="FAR_NAD-bd"/>
</dbReference>
<dbReference type="AlphaFoldDB" id="A0A7W3LRR7"/>
<dbReference type="Gene3D" id="3.40.50.720">
    <property type="entry name" value="NAD(P)-binding Rossmann-like Domain"/>
    <property type="match status" value="1"/>
</dbReference>
<dbReference type="RefSeq" id="WP_312898041.1">
    <property type="nucleotide sequence ID" value="NZ_BAAALP010000036.1"/>
</dbReference>
<organism evidence="5 6">
    <name type="scientific">Actinomadura namibiensis</name>
    <dbReference type="NCBI Taxonomy" id="182080"/>
    <lineage>
        <taxon>Bacteria</taxon>
        <taxon>Bacillati</taxon>
        <taxon>Actinomycetota</taxon>
        <taxon>Actinomycetes</taxon>
        <taxon>Streptosporangiales</taxon>
        <taxon>Thermomonosporaceae</taxon>
        <taxon>Actinomadura</taxon>
    </lineage>
</organism>
<dbReference type="InterPro" id="IPR009081">
    <property type="entry name" value="PP-bd_ACP"/>
</dbReference>
<dbReference type="SUPFAM" id="SSF51735">
    <property type="entry name" value="NAD(P)-binding Rossmann-fold domains"/>
    <property type="match status" value="1"/>
</dbReference>
<feature type="compositionally biased region" description="Basic and acidic residues" evidence="3">
    <location>
        <begin position="16"/>
        <end position="32"/>
    </location>
</feature>
<feature type="region of interest" description="Disordered" evidence="3">
    <location>
        <begin position="1"/>
        <end position="34"/>
    </location>
</feature>
<evidence type="ECO:0000256" key="2">
    <source>
        <dbReference type="ARBA" id="ARBA00022553"/>
    </source>
</evidence>
<proteinExistence type="predicted"/>
<reference evidence="5 6" key="1">
    <citation type="submission" date="2020-08" db="EMBL/GenBank/DDBJ databases">
        <title>Genomic Encyclopedia of Type Strains, Phase IV (KMG-IV): sequencing the most valuable type-strain genomes for metagenomic binning, comparative biology and taxonomic classification.</title>
        <authorList>
            <person name="Goeker M."/>
        </authorList>
    </citation>
    <scope>NUCLEOTIDE SEQUENCE [LARGE SCALE GENOMIC DNA]</scope>
    <source>
        <strain evidence="5 6">DSM 44197</strain>
    </source>
</reference>
<evidence type="ECO:0000256" key="1">
    <source>
        <dbReference type="ARBA" id="ARBA00022450"/>
    </source>
</evidence>
<protein>
    <submittedName>
        <fullName evidence="5">Thioester reductase-like protein</fullName>
    </submittedName>
</protein>
<keyword evidence="2" id="KW-0597">Phosphoprotein</keyword>
<dbReference type="PANTHER" id="PTHR44845:SF6">
    <property type="entry name" value="BETA-ALANINE-ACTIVATING ENZYME"/>
    <property type="match status" value="1"/>
</dbReference>
<gene>
    <name evidence="5" type="ORF">HNR61_004645</name>
</gene>
<dbReference type="EMBL" id="JACJIA010000006">
    <property type="protein sequence ID" value="MBA8952995.1"/>
    <property type="molecule type" value="Genomic_DNA"/>
</dbReference>
<comment type="caution">
    <text evidence="5">The sequence shown here is derived from an EMBL/GenBank/DDBJ whole genome shotgun (WGS) entry which is preliminary data.</text>
</comment>
<evidence type="ECO:0000256" key="3">
    <source>
        <dbReference type="SAM" id="MobiDB-lite"/>
    </source>
</evidence>
<sequence length="757" mass="82928">MTDSTLDEAGGGPRARGADRSREAELIERRGGDGAGAADLLARFRERSTPEAPPATGTGSWDLERLAAAIAERAGRFLRGARVDADTDLFDAGATSVDAVELIAVLARELGVRISLDDVFLDGRPRRLAQLWLTREAPAPAAAPPGPPPATPVPAPDDELGWVKADLARADDLPWVEPPETAEPRRILLTGATGFLGGHLLLDLLRRGDAHVVCLVRAADEREGERRLAEELAGYHLPWSAEVARRVTVLPGDVRRPRLGLDEDRWQALAGEVDAIVSVAAAVDFLRGYPSLRQTNVLGPLTLAELAATGPVKPLHHISSIAVFNEAGTTSMDEDSPLGRVDRLFTGYDKTKWVSEVALRRAREHGLTVTLMRPGSIGGHTRTGAHNPKDLGSGLLSAFSRFRAMPAFRYINVSPVDWVSQMAAAIVYEPSAWGATYNLTGEPNAFQDVLRDMRLGGMNVPVMGWEEWRSAFLAFMEADPVPELEFLVQVLRSPTAVKLCEAALLSPAASGDRAEAFAARHGLPAPARYGAQAQLKTYERLAESGLARLPGKDDPPFLWFHETMRGVLEDTPCELSLRPSIASMYQLVRERRLDVTGEVRCALLHPEPLTVEAGDIWVRPLDGIPHRHGLNHPLLRYRLRLRDAAGQEWWLEGLKTARARRDLWRQSRTLAIQVGREGEPAHLAGEVVVPPDSYVREQIDGIGVNPALPAPEQRLAKLMWLGWFFAQMGWGLLEPSLRAGAELLDLRRDATRTKEIR</sequence>